<sequence length="480" mass="55644">MNTLPLPTELIIIIAEYLEPTFCLNFALASSESWRVCKYLLQNHTLRFKKCGDLDITTVSLRQKLRELISDPRKGWYYQRLVIPKLSTFWDEPHDEDCSLFHAEFDRIEIMYSRVRAQRTWLKLQNEGIRAHPEDRSDQNPFVDPMITVLVHYLPYLKVLTSPDFSTEGALWAIMQSAVLAYSQANLSLAVQLPFQHLTTVVMTHEQHDQNVGIDPGWVLLLNRIPSVRQIAAEKMQWNFPLRNPGEDSSSIRLPESNVEEYFFVQSYLDPPTVQTILASPKSIKRFTFECNTLSLHLISIWRETIEILRERTGQTLEHLVLEVPTLSAAGSERLAETWIKSYTSVNRKRGTASKSSEFCTVSFRDFRVLKTLRTVWSILWTDLLESSTLASQLPDSLEVLDLEVHFFNEHEWKRLVIELDGLFHVLPKLQSIYAEDPRYGHQYCKCRTNELAEKPYTRIPGSNENPLMRLLRDSEVEAG</sequence>
<dbReference type="EMBL" id="ML978069">
    <property type="protein sequence ID" value="KAF2015355.1"/>
    <property type="molecule type" value="Genomic_DNA"/>
</dbReference>
<evidence type="ECO:0000313" key="1">
    <source>
        <dbReference type="EMBL" id="KAF2015355.1"/>
    </source>
</evidence>
<evidence type="ECO:0000313" key="2">
    <source>
        <dbReference type="Proteomes" id="UP000799778"/>
    </source>
</evidence>
<dbReference type="GeneID" id="54289300"/>
<gene>
    <name evidence="1" type="ORF">BU24DRAFT_461608</name>
</gene>
<reference evidence="1" key="1">
    <citation type="journal article" date="2020" name="Stud. Mycol.">
        <title>101 Dothideomycetes genomes: a test case for predicting lifestyles and emergence of pathogens.</title>
        <authorList>
            <person name="Haridas S."/>
            <person name="Albert R."/>
            <person name="Binder M."/>
            <person name="Bloem J."/>
            <person name="Labutti K."/>
            <person name="Salamov A."/>
            <person name="Andreopoulos B."/>
            <person name="Baker S."/>
            <person name="Barry K."/>
            <person name="Bills G."/>
            <person name="Bluhm B."/>
            <person name="Cannon C."/>
            <person name="Castanera R."/>
            <person name="Culley D."/>
            <person name="Daum C."/>
            <person name="Ezra D."/>
            <person name="Gonzalez J."/>
            <person name="Henrissat B."/>
            <person name="Kuo A."/>
            <person name="Liang C."/>
            <person name="Lipzen A."/>
            <person name="Lutzoni F."/>
            <person name="Magnuson J."/>
            <person name="Mondo S."/>
            <person name="Nolan M."/>
            <person name="Ohm R."/>
            <person name="Pangilinan J."/>
            <person name="Park H.-J."/>
            <person name="Ramirez L."/>
            <person name="Alfaro M."/>
            <person name="Sun H."/>
            <person name="Tritt A."/>
            <person name="Yoshinaga Y."/>
            <person name="Zwiers L.-H."/>
            <person name="Turgeon B."/>
            <person name="Goodwin S."/>
            <person name="Spatafora J."/>
            <person name="Crous P."/>
            <person name="Grigoriev I."/>
        </authorList>
    </citation>
    <scope>NUCLEOTIDE SEQUENCE</scope>
    <source>
        <strain evidence="1">CBS 175.79</strain>
    </source>
</reference>
<protein>
    <recommendedName>
        <fullName evidence="3">F-box domain-containing protein</fullName>
    </recommendedName>
</protein>
<accession>A0A6A5XQ08</accession>
<name>A0A6A5XQ08_9PLEO</name>
<dbReference type="Proteomes" id="UP000799778">
    <property type="component" value="Unassembled WGS sequence"/>
</dbReference>
<dbReference type="AlphaFoldDB" id="A0A6A5XQ08"/>
<organism evidence="1 2">
    <name type="scientific">Aaosphaeria arxii CBS 175.79</name>
    <dbReference type="NCBI Taxonomy" id="1450172"/>
    <lineage>
        <taxon>Eukaryota</taxon>
        <taxon>Fungi</taxon>
        <taxon>Dikarya</taxon>
        <taxon>Ascomycota</taxon>
        <taxon>Pezizomycotina</taxon>
        <taxon>Dothideomycetes</taxon>
        <taxon>Pleosporomycetidae</taxon>
        <taxon>Pleosporales</taxon>
        <taxon>Pleosporales incertae sedis</taxon>
        <taxon>Aaosphaeria</taxon>
    </lineage>
</organism>
<evidence type="ECO:0008006" key="3">
    <source>
        <dbReference type="Google" id="ProtNLM"/>
    </source>
</evidence>
<proteinExistence type="predicted"/>
<keyword evidence="2" id="KW-1185">Reference proteome</keyword>
<dbReference type="OrthoDB" id="5304354at2759"/>
<dbReference type="RefSeq" id="XP_033383694.1">
    <property type="nucleotide sequence ID" value="XM_033531903.1"/>
</dbReference>